<dbReference type="PANTHER" id="PTHR43002">
    <property type="entry name" value="GLYCOGEN DEBRANCHING ENZYME"/>
    <property type="match status" value="1"/>
</dbReference>
<dbReference type="GO" id="GO:0051060">
    <property type="term" value="F:pullulanase activity"/>
    <property type="evidence" value="ECO:0007669"/>
    <property type="project" value="UniProtKB-EC"/>
</dbReference>
<feature type="domain" description="Glycosyl hydrolase family 13 catalytic" evidence="2">
    <location>
        <begin position="229"/>
        <end position="602"/>
    </location>
</feature>
<name>A0A9X4AF54_9BACI</name>
<comment type="caution">
    <text evidence="3">The sequence shown here is derived from an EMBL/GenBank/DDBJ whole genome shotgun (WGS) entry which is preliminary data.</text>
</comment>
<dbReference type="SMART" id="SM00642">
    <property type="entry name" value="Aamy"/>
    <property type="match status" value="1"/>
</dbReference>
<dbReference type="CDD" id="cd11341">
    <property type="entry name" value="AmyAc_Pullulanase_LD-like"/>
    <property type="match status" value="1"/>
</dbReference>
<dbReference type="Proteomes" id="UP001145069">
    <property type="component" value="Unassembled WGS sequence"/>
</dbReference>
<dbReference type="RefSeq" id="WP_272446704.1">
    <property type="nucleotide sequence ID" value="NZ_JAMQKC010000011.1"/>
</dbReference>
<dbReference type="EC" id="3.2.1.41" evidence="3"/>
<dbReference type="InterPro" id="IPR013783">
    <property type="entry name" value="Ig-like_fold"/>
</dbReference>
<dbReference type="Pfam" id="PF02922">
    <property type="entry name" value="CBM_48"/>
    <property type="match status" value="1"/>
</dbReference>
<dbReference type="InterPro" id="IPR006047">
    <property type="entry name" value="GH13_cat_dom"/>
</dbReference>
<dbReference type="SUPFAM" id="SSF51445">
    <property type="entry name" value="(Trans)glycosidases"/>
    <property type="match status" value="1"/>
</dbReference>
<keyword evidence="3" id="KW-0378">Hydrolase</keyword>
<comment type="similarity">
    <text evidence="1">Belongs to the glycosyl hydrolase 13 family.</text>
</comment>
<dbReference type="AlphaFoldDB" id="A0A9X4AF54"/>
<protein>
    <submittedName>
        <fullName evidence="3">Type I pullulanase</fullName>
        <ecNumber evidence="3">3.2.1.41</ecNumber>
    </submittedName>
</protein>
<accession>A0A9X4AF54</accession>
<dbReference type="Gene3D" id="2.60.40.10">
    <property type="entry name" value="Immunoglobulins"/>
    <property type="match status" value="1"/>
</dbReference>
<dbReference type="Gene3D" id="3.20.20.80">
    <property type="entry name" value="Glycosidases"/>
    <property type="match status" value="1"/>
</dbReference>
<dbReference type="EMBL" id="JAMQKC010000011">
    <property type="protein sequence ID" value="MDC3417637.1"/>
    <property type="molecule type" value="Genomic_DNA"/>
</dbReference>
<evidence type="ECO:0000256" key="1">
    <source>
        <dbReference type="ARBA" id="ARBA00008061"/>
    </source>
</evidence>
<dbReference type="Pfam" id="PF00128">
    <property type="entry name" value="Alpha-amylase"/>
    <property type="match status" value="1"/>
</dbReference>
<sequence length="699" mass="79368">MNNYCGWIDDKSTITFSASELEQKPLTPPIIKSDDQPFTVDTVTWNDTTATIILKEILPMNQAITLTWNEWHAPVYPRGVVRTDWFEQKFDASTVTLGASYTKAKTTFTIWAPTATKLILVLQNKQYLMSRNDNGVWETTIESDCHLFRYYYLVTVNGEEHKLNDPYAKGLTANSAEGVVLELSQTNPSGFLSVTYPHVKRADAIIYELHVRDATSSSHSGVTHRGKYLGLTERDTTSLAGYSTGLSYIRELGCTHVQLLPLQDFARVDELNPDTGYNWGYDPLFFFTPEGSYASDANDSIARIKECKQMIQALHEEGLSVILDVVFNHVYQYETSVFEKLVPGYYFRYHSNGEMSNATGTGNDLATERIMVQKFILDCVDYWLTEYQIDGFRFDLMGIIDTETMQKIKSRVAHEKRPILLLGEGWELATPLPSERKSTISQSHQLPGISFFNDQFRDRLKGNLFDAKSLGYVNGNGHYFERMAQLVAGSSQARFGDVMYTDPVQSVNYVECHDNHTLWDRLLLTNPEATEQERKRMHELATGLTLISQGIPFIHAGQEFYRTKQGDENSYLSGDAINQLDWERRGQADTSVQWVRKLIQLRKQFKLFRLDSTVEIEHRLHMIMTPAPVLGFMLAGDDEDLVALVNPTKDVVNVDMPALGLWEKLISNCSGGISPVSCLLEPNTQLASYELAIFIKRRL</sequence>
<dbReference type="InterPro" id="IPR017853">
    <property type="entry name" value="GH"/>
</dbReference>
<dbReference type="NCBIfam" id="TIGR02104">
    <property type="entry name" value="pulA_typeI"/>
    <property type="match status" value="1"/>
</dbReference>
<keyword evidence="3" id="KW-0326">Glycosidase</keyword>
<dbReference type="InterPro" id="IPR014756">
    <property type="entry name" value="Ig_E-set"/>
</dbReference>
<keyword evidence="4" id="KW-1185">Reference proteome</keyword>
<dbReference type="InterPro" id="IPR011840">
    <property type="entry name" value="PulA_typeI"/>
</dbReference>
<gene>
    <name evidence="3" type="primary">pulA</name>
    <name evidence="3" type="ORF">NC799_12085</name>
</gene>
<evidence type="ECO:0000313" key="3">
    <source>
        <dbReference type="EMBL" id="MDC3417637.1"/>
    </source>
</evidence>
<evidence type="ECO:0000313" key="4">
    <source>
        <dbReference type="Proteomes" id="UP001145069"/>
    </source>
</evidence>
<evidence type="ECO:0000259" key="2">
    <source>
        <dbReference type="SMART" id="SM00642"/>
    </source>
</evidence>
<dbReference type="SUPFAM" id="SSF81296">
    <property type="entry name" value="E set domains"/>
    <property type="match status" value="1"/>
</dbReference>
<dbReference type="InterPro" id="IPR004193">
    <property type="entry name" value="Glyco_hydro_13_N"/>
</dbReference>
<reference evidence="3" key="1">
    <citation type="submission" date="2022-06" db="EMBL/GenBank/DDBJ databases">
        <title>Aquibacillus sp. a new bacterium isolated from soil saline samples.</title>
        <authorList>
            <person name="Galisteo C."/>
            <person name="De La Haba R."/>
            <person name="Sanchez-Porro C."/>
            <person name="Ventosa A."/>
        </authorList>
    </citation>
    <scope>NUCLEOTIDE SEQUENCE</scope>
    <source>
        <strain evidence="3">3ASR75-54</strain>
    </source>
</reference>
<dbReference type="GO" id="GO:0005975">
    <property type="term" value="P:carbohydrate metabolic process"/>
    <property type="evidence" value="ECO:0007669"/>
    <property type="project" value="InterPro"/>
</dbReference>
<organism evidence="3 4">
    <name type="scientific">Aquibacillus salsiterrae</name>
    <dbReference type="NCBI Taxonomy" id="2950439"/>
    <lineage>
        <taxon>Bacteria</taxon>
        <taxon>Bacillati</taxon>
        <taxon>Bacillota</taxon>
        <taxon>Bacilli</taxon>
        <taxon>Bacillales</taxon>
        <taxon>Bacillaceae</taxon>
        <taxon>Aquibacillus</taxon>
    </lineage>
</organism>
<dbReference type="CDD" id="cd02860">
    <property type="entry name" value="E_set_Pullulanase"/>
    <property type="match status" value="1"/>
</dbReference>
<proteinExistence type="inferred from homology"/>